<dbReference type="InterPro" id="IPR002781">
    <property type="entry name" value="TM_pro_TauE-like"/>
</dbReference>
<keyword evidence="2 5" id="KW-0812">Transmembrane</keyword>
<dbReference type="InterPro" id="IPR051598">
    <property type="entry name" value="TSUP/Inactive_protease-like"/>
</dbReference>
<gene>
    <name evidence="6" type="ORF">DEH84_16975</name>
</gene>
<dbReference type="OrthoDB" id="7030574at2"/>
<dbReference type="PANTHER" id="PTHR43701">
    <property type="entry name" value="MEMBRANE TRANSPORTER PROTEIN MJ0441-RELATED"/>
    <property type="match status" value="1"/>
</dbReference>
<feature type="transmembrane region" description="Helical" evidence="5">
    <location>
        <begin position="104"/>
        <end position="122"/>
    </location>
</feature>
<evidence type="ECO:0000256" key="5">
    <source>
        <dbReference type="RuleBase" id="RU363041"/>
    </source>
</evidence>
<feature type="transmembrane region" description="Helical" evidence="5">
    <location>
        <begin position="214"/>
        <end position="232"/>
    </location>
</feature>
<feature type="transmembrane region" description="Helical" evidence="5">
    <location>
        <begin position="244"/>
        <end position="262"/>
    </location>
</feature>
<proteinExistence type="inferred from homology"/>
<feature type="transmembrane region" description="Helical" evidence="5">
    <location>
        <begin position="12"/>
        <end position="35"/>
    </location>
</feature>
<evidence type="ECO:0000313" key="6">
    <source>
        <dbReference type="EMBL" id="AWI55357.1"/>
    </source>
</evidence>
<organism evidence="6 7">
    <name type="scientific">Aquabacterium olei</name>
    <dbReference type="NCBI Taxonomy" id="1296669"/>
    <lineage>
        <taxon>Bacteria</taxon>
        <taxon>Pseudomonadati</taxon>
        <taxon>Pseudomonadota</taxon>
        <taxon>Betaproteobacteria</taxon>
        <taxon>Burkholderiales</taxon>
        <taxon>Aquabacterium</taxon>
    </lineage>
</organism>
<comment type="similarity">
    <text evidence="5">Belongs to the 4-toluene sulfonate uptake permease (TSUP) (TC 2.A.102) family.</text>
</comment>
<feature type="transmembrane region" description="Helical" evidence="5">
    <location>
        <begin position="147"/>
        <end position="171"/>
    </location>
</feature>
<evidence type="ECO:0000313" key="7">
    <source>
        <dbReference type="Proteomes" id="UP000244892"/>
    </source>
</evidence>
<accession>A0A2U8FWT5</accession>
<dbReference type="PANTHER" id="PTHR43701:SF2">
    <property type="entry name" value="MEMBRANE TRANSPORTER PROTEIN YJNA-RELATED"/>
    <property type="match status" value="1"/>
</dbReference>
<feature type="transmembrane region" description="Helical" evidence="5">
    <location>
        <begin position="183"/>
        <end position="202"/>
    </location>
</feature>
<dbReference type="KEGG" id="aon:DEH84_16975"/>
<evidence type="ECO:0000256" key="1">
    <source>
        <dbReference type="ARBA" id="ARBA00004141"/>
    </source>
</evidence>
<keyword evidence="7" id="KW-1185">Reference proteome</keyword>
<dbReference type="EMBL" id="CP029210">
    <property type="protein sequence ID" value="AWI55357.1"/>
    <property type="molecule type" value="Genomic_DNA"/>
</dbReference>
<evidence type="ECO:0000256" key="3">
    <source>
        <dbReference type="ARBA" id="ARBA00022989"/>
    </source>
</evidence>
<dbReference type="Proteomes" id="UP000244892">
    <property type="component" value="Chromosome"/>
</dbReference>
<keyword evidence="3 5" id="KW-1133">Transmembrane helix</keyword>
<evidence type="ECO:0000256" key="2">
    <source>
        <dbReference type="ARBA" id="ARBA00022692"/>
    </source>
</evidence>
<comment type="subcellular location">
    <subcellularLocation>
        <location evidence="5">Cell membrane</location>
        <topology evidence="5">Multi-pass membrane protein</topology>
    </subcellularLocation>
    <subcellularLocation>
        <location evidence="1">Membrane</location>
        <topology evidence="1">Multi-pass membrane protein</topology>
    </subcellularLocation>
</comment>
<feature type="transmembrane region" description="Helical" evidence="5">
    <location>
        <begin position="80"/>
        <end position="98"/>
    </location>
</feature>
<evidence type="ECO:0000256" key="4">
    <source>
        <dbReference type="ARBA" id="ARBA00023136"/>
    </source>
</evidence>
<protein>
    <recommendedName>
        <fullName evidence="5">Probable membrane transporter protein</fullName>
    </recommendedName>
</protein>
<dbReference type="GO" id="GO:0005886">
    <property type="term" value="C:plasma membrane"/>
    <property type="evidence" value="ECO:0007669"/>
    <property type="project" value="UniProtKB-SubCell"/>
</dbReference>
<feature type="transmembrane region" description="Helical" evidence="5">
    <location>
        <begin position="47"/>
        <end position="68"/>
    </location>
</feature>
<keyword evidence="5" id="KW-1003">Cell membrane</keyword>
<sequence>MSPADLLAFVPALMLGSLMGFFGGLFGIGGGIIAIPLLVLGYGMDQALAQGTALVMMVPNLLIGWWRYSRLYPVPLRRALAIGVCAATTTWLVAQVAIGLPSALLRTVFSVCLMLLAWRLLWQLRAHRHAAPHDGAARAAPRVAERYIPLVGMVGGSSMGLLGIGGGLVATPILTSVFAQRQTVAQSLSLALVAPSSIIALWSYAQAHRVDWHMGLPLAASGMLTVSAGVALAHRLPEQRMKTLFAWMLLATGGWLLLGMLWR</sequence>
<reference evidence="6 7" key="1">
    <citation type="submission" date="2018-05" db="EMBL/GenBank/DDBJ databases">
        <title>complete genome sequence of Aquabacterium olei NBRC 110486.</title>
        <authorList>
            <person name="Tang B."/>
            <person name="Chang J."/>
            <person name="Zhang L."/>
            <person name="Yang H."/>
        </authorList>
    </citation>
    <scope>NUCLEOTIDE SEQUENCE [LARGE SCALE GENOMIC DNA]</scope>
    <source>
        <strain evidence="6 7">NBRC 110486</strain>
    </source>
</reference>
<name>A0A2U8FWT5_9BURK</name>
<keyword evidence="4 5" id="KW-0472">Membrane</keyword>
<dbReference type="AlphaFoldDB" id="A0A2U8FWT5"/>
<dbReference type="Pfam" id="PF01925">
    <property type="entry name" value="TauE"/>
    <property type="match status" value="1"/>
</dbReference>